<protein>
    <submittedName>
        <fullName evidence="2">Uncharacterized protein</fullName>
    </submittedName>
</protein>
<proteinExistence type="predicted"/>
<keyword evidence="1" id="KW-0472">Membrane</keyword>
<gene>
    <name evidence="2" type="ORF">A3K52_01330</name>
</gene>
<accession>A0A1F7KZV8</accession>
<sequence length="61" mass="7168">MKKIEVLILSVAIFFTIIAWVIIDIYHIQQKINDQIDVKPATIPNYQMDQKIIDVLKQKVE</sequence>
<dbReference type="EMBL" id="MGBR01000001">
    <property type="protein sequence ID" value="OGK73420.1"/>
    <property type="molecule type" value="Genomic_DNA"/>
</dbReference>
<dbReference type="AlphaFoldDB" id="A0A1F7KZV8"/>
<keyword evidence="1" id="KW-0812">Transmembrane</keyword>
<comment type="caution">
    <text evidence="2">The sequence shown here is derived from an EMBL/GenBank/DDBJ whole genome shotgun (WGS) entry which is preliminary data.</text>
</comment>
<organism evidence="2 3">
    <name type="scientific">Candidatus Roizmanbacteria bacterium RIFOXYD1_FULL_38_12</name>
    <dbReference type="NCBI Taxonomy" id="1802093"/>
    <lineage>
        <taxon>Bacteria</taxon>
        <taxon>Candidatus Roizmaniibacteriota</taxon>
    </lineage>
</organism>
<feature type="transmembrane region" description="Helical" evidence="1">
    <location>
        <begin position="6"/>
        <end position="26"/>
    </location>
</feature>
<reference evidence="2 3" key="1">
    <citation type="journal article" date="2016" name="Nat. Commun.">
        <title>Thousands of microbial genomes shed light on interconnected biogeochemical processes in an aquifer system.</title>
        <authorList>
            <person name="Anantharaman K."/>
            <person name="Brown C.T."/>
            <person name="Hug L.A."/>
            <person name="Sharon I."/>
            <person name="Castelle C.J."/>
            <person name="Probst A.J."/>
            <person name="Thomas B.C."/>
            <person name="Singh A."/>
            <person name="Wilkins M.J."/>
            <person name="Karaoz U."/>
            <person name="Brodie E.L."/>
            <person name="Williams K.H."/>
            <person name="Hubbard S.S."/>
            <person name="Banfield J.F."/>
        </authorList>
    </citation>
    <scope>NUCLEOTIDE SEQUENCE [LARGE SCALE GENOMIC DNA]</scope>
</reference>
<evidence type="ECO:0000313" key="2">
    <source>
        <dbReference type="EMBL" id="OGK73420.1"/>
    </source>
</evidence>
<keyword evidence="1" id="KW-1133">Transmembrane helix</keyword>
<name>A0A1F7KZV8_9BACT</name>
<evidence type="ECO:0000313" key="3">
    <source>
        <dbReference type="Proteomes" id="UP000177050"/>
    </source>
</evidence>
<dbReference type="Proteomes" id="UP000177050">
    <property type="component" value="Unassembled WGS sequence"/>
</dbReference>
<evidence type="ECO:0000256" key="1">
    <source>
        <dbReference type="SAM" id="Phobius"/>
    </source>
</evidence>